<dbReference type="AlphaFoldDB" id="A0A1Y4L5W9"/>
<dbReference type="Proteomes" id="UP000195897">
    <property type="component" value="Unassembled WGS sequence"/>
</dbReference>
<feature type="compositionally biased region" description="Low complexity" evidence="1">
    <location>
        <begin position="42"/>
        <end position="59"/>
    </location>
</feature>
<accession>A0A1Y4L5W9</accession>
<name>A0A1Y4L5W9_9FIRM</name>
<evidence type="ECO:0000256" key="1">
    <source>
        <dbReference type="SAM" id="MobiDB-lite"/>
    </source>
</evidence>
<gene>
    <name evidence="3" type="ORF">B5F17_10140</name>
</gene>
<organism evidence="3 4">
    <name type="scientific">Butyricicoccus pullicaecorum</name>
    <dbReference type="NCBI Taxonomy" id="501571"/>
    <lineage>
        <taxon>Bacteria</taxon>
        <taxon>Bacillati</taxon>
        <taxon>Bacillota</taxon>
        <taxon>Clostridia</taxon>
        <taxon>Eubacteriales</taxon>
        <taxon>Butyricicoccaceae</taxon>
        <taxon>Butyricicoccus</taxon>
    </lineage>
</organism>
<sequence length="181" mass="19576">MANKKRNRILELDPEHFREVDGVVFDLDSFARHCAPHPAPHTPTQTTQTAEPQAQTAQPSETPSETGAMPAPVFLCDPVHIGWYPIQIEGPSYPVMAGAVQPQQGQQMNTVTYYAGGGSGSFASSYVSSYMTSFMTSFATSWMTSWYWGSGSYWYTTSGSFGSFIGSGSAMLAGGYGLELI</sequence>
<keyword evidence="2" id="KW-0472">Membrane</keyword>
<dbReference type="EMBL" id="NFKK01000012">
    <property type="protein sequence ID" value="OUP52168.1"/>
    <property type="molecule type" value="Genomic_DNA"/>
</dbReference>
<keyword evidence="2" id="KW-1133">Transmembrane helix</keyword>
<evidence type="ECO:0000313" key="4">
    <source>
        <dbReference type="Proteomes" id="UP000195897"/>
    </source>
</evidence>
<feature type="transmembrane region" description="Helical" evidence="2">
    <location>
        <begin position="161"/>
        <end position="178"/>
    </location>
</feature>
<evidence type="ECO:0000313" key="3">
    <source>
        <dbReference type="EMBL" id="OUP52168.1"/>
    </source>
</evidence>
<evidence type="ECO:0000256" key="2">
    <source>
        <dbReference type="SAM" id="Phobius"/>
    </source>
</evidence>
<protein>
    <submittedName>
        <fullName evidence="3">Uncharacterized protein</fullName>
    </submittedName>
</protein>
<reference evidence="4" key="1">
    <citation type="submission" date="2017-04" db="EMBL/GenBank/DDBJ databases">
        <title>Function of individual gut microbiota members based on whole genome sequencing of pure cultures obtained from chicken caecum.</title>
        <authorList>
            <person name="Medvecky M."/>
            <person name="Cejkova D."/>
            <person name="Polansky O."/>
            <person name="Karasova D."/>
            <person name="Kubasova T."/>
            <person name="Cizek A."/>
            <person name="Rychlik I."/>
        </authorList>
    </citation>
    <scope>NUCLEOTIDE SEQUENCE [LARGE SCALE GENOMIC DNA]</scope>
    <source>
        <strain evidence="4">An180</strain>
    </source>
</reference>
<feature type="region of interest" description="Disordered" evidence="1">
    <location>
        <begin position="34"/>
        <end position="69"/>
    </location>
</feature>
<dbReference type="RefSeq" id="WP_087373561.1">
    <property type="nucleotide sequence ID" value="NZ_NFKK01000012.1"/>
</dbReference>
<comment type="caution">
    <text evidence="3">The sequence shown here is derived from an EMBL/GenBank/DDBJ whole genome shotgun (WGS) entry which is preliminary data.</text>
</comment>
<proteinExistence type="predicted"/>
<keyword evidence="2" id="KW-0812">Transmembrane</keyword>